<name>A0A077DG64_9BURK</name>
<dbReference type="SUPFAM" id="SSF51905">
    <property type="entry name" value="FAD/NAD(P)-binding domain"/>
    <property type="match status" value="1"/>
</dbReference>
<dbReference type="InterPro" id="IPR006076">
    <property type="entry name" value="FAD-dep_OxRdtase"/>
</dbReference>
<dbReference type="HOGENOM" id="CLU_007884_3_3_4"/>
<dbReference type="EMBL" id="CP009238">
    <property type="protein sequence ID" value="AIL32148.1"/>
    <property type="molecule type" value="Genomic_DNA"/>
</dbReference>
<evidence type="ECO:0000313" key="4">
    <source>
        <dbReference type="Proteomes" id="UP000028945"/>
    </source>
</evidence>
<evidence type="ECO:0000313" key="3">
    <source>
        <dbReference type="EMBL" id="AIL32148.1"/>
    </source>
</evidence>
<dbReference type="STRING" id="1072685.IX83_01355"/>
<dbReference type="Proteomes" id="UP000028945">
    <property type="component" value="Chromosome"/>
</dbReference>
<gene>
    <name evidence="3" type="ORF">IX83_01355</name>
</gene>
<dbReference type="eggNOG" id="COG0665">
    <property type="taxonomic scope" value="Bacteria"/>
</dbReference>
<protein>
    <submittedName>
        <fullName evidence="3">FAD-dependent oxidoreductase</fullName>
    </submittedName>
</protein>
<dbReference type="AlphaFoldDB" id="A0A077DG64"/>
<keyword evidence="4" id="KW-1185">Reference proteome</keyword>
<accession>A0A077DG64</accession>
<evidence type="ECO:0000256" key="1">
    <source>
        <dbReference type="ARBA" id="ARBA00023002"/>
    </source>
</evidence>
<dbReference type="GO" id="GO:0016491">
    <property type="term" value="F:oxidoreductase activity"/>
    <property type="evidence" value="ECO:0007669"/>
    <property type="project" value="UniProtKB-KW"/>
</dbReference>
<feature type="domain" description="FAD dependent oxidoreductase" evidence="2">
    <location>
        <begin position="27"/>
        <end position="377"/>
    </location>
</feature>
<dbReference type="Pfam" id="PF01266">
    <property type="entry name" value="DAO"/>
    <property type="match status" value="1"/>
</dbReference>
<reference evidence="3 4" key="1">
    <citation type="journal article" date="2014" name="BMC Genomics">
        <title>A genomic perspective on a new bacterial genus and species from the Alcaligenaceae family, Basilea psittacipulmonis.</title>
        <authorList>
            <person name="Whiteson K.L."/>
            <person name="Hernandez D."/>
            <person name="Lazarevic V."/>
            <person name="Gaia N."/>
            <person name="Farinelli L."/>
            <person name="Francois P."/>
            <person name="Pilo P."/>
            <person name="Frey J."/>
            <person name="Schrenzel J."/>
        </authorList>
    </citation>
    <scope>NUCLEOTIDE SEQUENCE [LARGE SCALE GENOMIC DNA]</scope>
    <source>
        <strain evidence="3 4">DSM 24701</strain>
    </source>
</reference>
<dbReference type="GO" id="GO:0005737">
    <property type="term" value="C:cytoplasm"/>
    <property type="evidence" value="ECO:0007669"/>
    <property type="project" value="TreeGrafter"/>
</dbReference>
<dbReference type="RefSeq" id="WP_038498286.1">
    <property type="nucleotide sequence ID" value="NZ_AFWK01000078.1"/>
</dbReference>
<proteinExistence type="predicted"/>
<dbReference type="InterPro" id="IPR036188">
    <property type="entry name" value="FAD/NAD-bd_sf"/>
</dbReference>
<dbReference type="PANTHER" id="PTHR13847:SF275">
    <property type="entry name" value="GAMMA-GLUTAMYLPUTRESCINE OXIDOREDUCTASE"/>
    <property type="match status" value="1"/>
</dbReference>
<dbReference type="PANTHER" id="PTHR13847">
    <property type="entry name" value="SARCOSINE DEHYDROGENASE-RELATED"/>
    <property type="match status" value="1"/>
</dbReference>
<sequence>MKEAVLWHQLVDAPEHSPVLTEDLNVDVCVIGAGYTGLSAAIHLAQAGKKVAILEAHHVGYGGSGRNVGYVNAGTWAPPDELNKYLGEKAGERLSHELSMAPKLVFDTIDRFNIDAQDTRTGTVHMAHHAQAESDIEKRYEQLKRRGAEVVLLNANECQAYVGSRAVRKALLDKRAGTINPYAYVVGLAQAAKRLGVLLFEQTKVKEMVSVSGQWEVATEQAMVRAERVVIASNAYTEGQWTTIQKTIYPVSFYQIASKPLDPEISETILPQRQGAYDTRLALSSIRRDKAGRLILGTVGSPHGKNFLYHAWANTMLKHYFPMLKGLEWECYWTGCFGFTKDHIMRIYEHFPGVICATGFNGRGITTGTLFGQAMAKYLLTGDRQVLPLDIYQLDDCKISYRQMRGYAYDAGIAIYHAGQCLKIVA</sequence>
<dbReference type="Gene3D" id="3.30.9.10">
    <property type="entry name" value="D-Amino Acid Oxidase, subunit A, domain 2"/>
    <property type="match status" value="1"/>
</dbReference>
<keyword evidence="1" id="KW-0560">Oxidoreductase</keyword>
<dbReference type="Gene3D" id="3.50.50.60">
    <property type="entry name" value="FAD/NAD(P)-binding domain"/>
    <property type="match status" value="1"/>
</dbReference>
<evidence type="ECO:0000259" key="2">
    <source>
        <dbReference type="Pfam" id="PF01266"/>
    </source>
</evidence>
<dbReference type="KEGG" id="bpsi:IX83_01355"/>
<organism evidence="3 4">
    <name type="scientific">Basilea psittacipulmonis DSM 24701</name>
    <dbReference type="NCBI Taxonomy" id="1072685"/>
    <lineage>
        <taxon>Bacteria</taxon>
        <taxon>Pseudomonadati</taxon>
        <taxon>Pseudomonadota</taxon>
        <taxon>Betaproteobacteria</taxon>
        <taxon>Burkholderiales</taxon>
        <taxon>Alcaligenaceae</taxon>
        <taxon>Basilea</taxon>
    </lineage>
</organism>